<reference evidence="4" key="1">
    <citation type="submission" date="2017-06" db="EMBL/GenBank/DDBJ databases">
        <title>Genome analysis of Fimbriiglobus ruber SP5, the first member of the order Planctomycetales with confirmed chitinolytic capability.</title>
        <authorList>
            <person name="Ravin N.V."/>
            <person name="Rakitin A.L."/>
            <person name="Ivanova A.A."/>
            <person name="Beletsky A.V."/>
            <person name="Kulichevskaya I.S."/>
            <person name="Mardanov A.V."/>
            <person name="Dedysh S.N."/>
        </authorList>
    </citation>
    <scope>NUCLEOTIDE SEQUENCE [LARGE SCALE GENOMIC DNA]</scope>
    <source>
        <strain evidence="4">SP5</strain>
    </source>
</reference>
<name>A0A225E8B1_9BACT</name>
<feature type="domain" description="Pyrrolo-quinoline quinone repeat" evidence="2">
    <location>
        <begin position="545"/>
        <end position="691"/>
    </location>
</feature>
<dbReference type="InterPro" id="IPR015943">
    <property type="entry name" value="WD40/YVTN_repeat-like_dom_sf"/>
</dbReference>
<dbReference type="PANTHER" id="PTHR34512">
    <property type="entry name" value="CELL SURFACE PROTEIN"/>
    <property type="match status" value="1"/>
</dbReference>
<evidence type="ECO:0000256" key="1">
    <source>
        <dbReference type="SAM" id="MobiDB-lite"/>
    </source>
</evidence>
<dbReference type="Pfam" id="PF13360">
    <property type="entry name" value="PQQ_2"/>
    <property type="match status" value="2"/>
</dbReference>
<keyword evidence="4" id="KW-1185">Reference proteome</keyword>
<feature type="region of interest" description="Disordered" evidence="1">
    <location>
        <begin position="1"/>
        <end position="23"/>
    </location>
</feature>
<evidence type="ECO:0000259" key="2">
    <source>
        <dbReference type="Pfam" id="PF13360"/>
    </source>
</evidence>
<accession>A0A225E8B1</accession>
<gene>
    <name evidence="3" type="ORF">FRUB_00025</name>
</gene>
<protein>
    <recommendedName>
        <fullName evidence="2">Pyrrolo-quinoline quinone repeat domain-containing protein</fullName>
    </recommendedName>
</protein>
<dbReference type="SUPFAM" id="SSF50998">
    <property type="entry name" value="Quinoprotein alcohol dehydrogenase-like"/>
    <property type="match status" value="2"/>
</dbReference>
<dbReference type="EMBL" id="NIDE01000001">
    <property type="protein sequence ID" value="OWK46326.1"/>
    <property type="molecule type" value="Genomic_DNA"/>
</dbReference>
<sequence>MVLGGSSKIAGQDRPSTQDCRPMNRTRIALASALLAVSCAVGATTPGQAAEGDLAHIVGQSEQTYKRLAEAERKLRAGKTAEAVDDVQRVLDEAGDDLVPAGKPGDDGKALRPARRVAQQLLAQLPPAALRGYRDRADEPSRKLLAAGRADRDPRPLRTLVDKYFASRPAEDAFLLLGELAFERGEFRAAEEYWRRLLPARNGKTDLAIDPPFPDPTTNPAVVRARVAMAVVFQGDAARARAEVAEVAARFPTASGRLAGKDGLYAGTLKGLLDRPPVLVADQSGEGEWSSFAGTAARTGRATGRFPRYLPGRPTWSVALPTDHERKSPLTARLTRAGAVAFHPVVLNGVAYVADPIRVSGYDVRTGRLRFAYDFRADPDVAGRSSTDVDLPIGYDADFTLTACGGRLFARLGSPPPPVATPPVPEVKTEPRVSFLVCFAPPTRPTADGAPLELLWKLSPPGTGTAWEGTPVWAGGRLYAATVRSEGGRMIHAVTCYDDGPAKPDKPVWVLDVCDSPQPGDLATRSRHELLTLAAPNLVFCSNTGAVVAVDARTGARAWAFQYPKATGRPAVVARDLCPPVADGGRVFVAPTDGDHVYAFDVESGRLLWATGPIQVDHILGIARDRLVCAIAAPQRGIRGLNVANGSYQGPDGWAVHDDPQLASFGRGLVSDEIVAWPTRSALFFLDPVDGWQVRPPLFKPHGNLAFADGVLLAATPTELWGYVAERSEVEDRRRELGARPNDPRLALSTAIAMADAGRYADADTVVGGAAPVVDPPRVRAEWLADRAERALAAGRPAEARELLRRGVGGEYPIAWRARAAARLATLTQPGKTAGAADNFFNALKQPPEFAAELVLTTTGPPVRLQDFVSAHFGGQPASPQITDSASSRRPVFDRFDVADLTTLGPFAAVSRETVFPNARFVPLLPLAGEAGLPGLPSVNFGGRSRSPARLFVSDGSRVLAYRPDSDKPLWEAALPPGLSVTYAAVVGESLIAAGPRGAMKFGVVDGSAAWSFVFPDADPVPGGTPRPLLRGGDTPPVGLSDFALAGPRLIAHVGDHHFLAIDTETGRAAWVLDAVGRSQYDPISFPSGPRFARPYYADDQTIIVQVSTGQRWRVDPRTGAVTDRRPSAAALWDGPPARTQEGRVVVADGPGDGDGIVEFRGKPNGVCLVRAVSRDHNRDIWFASFRGEASLTGRPPRLAVLPDGVAVAVSRNHGVEIDRLLGQSGARAWRAPAFVPVGDVNLDGADTDGTNLYIPAEGRVTALRLSTGLTAWVASVAAESGPEVEAGAYAWKVRAGRRVTIAYPTEPLPTDPFGSNLTGAVRAFARFPAVWRLPGLALSLCDAWVTRSVPVLFLDPESGKVVHRLDLPATGPALGVHFGPEISVVVTAGRAYWIK</sequence>
<dbReference type="Proteomes" id="UP000214646">
    <property type="component" value="Unassembled WGS sequence"/>
</dbReference>
<dbReference type="InterPro" id="IPR011047">
    <property type="entry name" value="Quinoprotein_ADH-like_sf"/>
</dbReference>
<proteinExistence type="predicted"/>
<dbReference type="InterPro" id="IPR002372">
    <property type="entry name" value="PQQ_rpt_dom"/>
</dbReference>
<comment type="caution">
    <text evidence="3">The sequence shown here is derived from an EMBL/GenBank/DDBJ whole genome shotgun (WGS) entry which is preliminary data.</text>
</comment>
<organism evidence="3 4">
    <name type="scientific">Fimbriiglobus ruber</name>
    <dbReference type="NCBI Taxonomy" id="1908690"/>
    <lineage>
        <taxon>Bacteria</taxon>
        <taxon>Pseudomonadati</taxon>
        <taxon>Planctomycetota</taxon>
        <taxon>Planctomycetia</taxon>
        <taxon>Gemmatales</taxon>
        <taxon>Gemmataceae</taxon>
        <taxon>Fimbriiglobus</taxon>
    </lineage>
</organism>
<dbReference type="SMART" id="SM00564">
    <property type="entry name" value="PQQ"/>
    <property type="match status" value="4"/>
</dbReference>
<dbReference type="InterPro" id="IPR018391">
    <property type="entry name" value="PQQ_b-propeller_rpt"/>
</dbReference>
<dbReference type="PANTHER" id="PTHR34512:SF30">
    <property type="entry name" value="OUTER MEMBRANE PROTEIN ASSEMBLY FACTOR BAMB"/>
    <property type="match status" value="1"/>
</dbReference>
<evidence type="ECO:0000313" key="4">
    <source>
        <dbReference type="Proteomes" id="UP000214646"/>
    </source>
</evidence>
<evidence type="ECO:0000313" key="3">
    <source>
        <dbReference type="EMBL" id="OWK46326.1"/>
    </source>
</evidence>
<dbReference type="Gene3D" id="2.130.10.10">
    <property type="entry name" value="YVTN repeat-like/Quinoprotein amine dehydrogenase"/>
    <property type="match status" value="2"/>
</dbReference>
<feature type="domain" description="Pyrrolo-quinoline quinone repeat" evidence="2">
    <location>
        <begin position="957"/>
        <end position="1166"/>
    </location>
</feature>